<evidence type="ECO:0000313" key="2">
    <source>
        <dbReference type="Proteomes" id="UP001190700"/>
    </source>
</evidence>
<proteinExistence type="predicted"/>
<protein>
    <submittedName>
        <fullName evidence="1">Uncharacterized protein</fullName>
    </submittedName>
</protein>
<dbReference type="EMBL" id="LGRX02019098">
    <property type="protein sequence ID" value="KAK3258986.1"/>
    <property type="molecule type" value="Genomic_DNA"/>
</dbReference>
<gene>
    <name evidence="1" type="ORF">CYMTET_31997</name>
</gene>
<keyword evidence="2" id="KW-1185">Reference proteome</keyword>
<accession>A0AAE0FFR0</accession>
<dbReference type="Proteomes" id="UP001190700">
    <property type="component" value="Unassembled WGS sequence"/>
</dbReference>
<organism evidence="1 2">
    <name type="scientific">Cymbomonas tetramitiformis</name>
    <dbReference type="NCBI Taxonomy" id="36881"/>
    <lineage>
        <taxon>Eukaryota</taxon>
        <taxon>Viridiplantae</taxon>
        <taxon>Chlorophyta</taxon>
        <taxon>Pyramimonadophyceae</taxon>
        <taxon>Pyramimonadales</taxon>
        <taxon>Pyramimonadaceae</taxon>
        <taxon>Cymbomonas</taxon>
    </lineage>
</organism>
<name>A0AAE0FFR0_9CHLO</name>
<sequence length="159" mass="17256">MREPPLDGALCAAESTDKLSLPKSTSLPVTSSDKLGSALPIRSRISCDESVSAAVHWQSSVLPTLYIDDFTVMEEVKDLTVLRHGDHCIVGLNPVRKASTLPGRPPVSEYPLSAPYWDVNLPGVLTETVAASTLYFHQLDIANGGLSDENNFVDPFYQI</sequence>
<dbReference type="AlphaFoldDB" id="A0AAE0FFR0"/>
<comment type="caution">
    <text evidence="1">The sequence shown here is derived from an EMBL/GenBank/DDBJ whole genome shotgun (WGS) entry which is preliminary data.</text>
</comment>
<evidence type="ECO:0000313" key="1">
    <source>
        <dbReference type="EMBL" id="KAK3258986.1"/>
    </source>
</evidence>
<reference evidence="1 2" key="1">
    <citation type="journal article" date="2015" name="Genome Biol. Evol.">
        <title>Comparative Genomics of a Bacterivorous Green Alga Reveals Evolutionary Causalities and Consequences of Phago-Mixotrophic Mode of Nutrition.</title>
        <authorList>
            <person name="Burns J.A."/>
            <person name="Paasch A."/>
            <person name="Narechania A."/>
            <person name="Kim E."/>
        </authorList>
    </citation>
    <scope>NUCLEOTIDE SEQUENCE [LARGE SCALE GENOMIC DNA]</scope>
    <source>
        <strain evidence="1 2">PLY_AMNH</strain>
    </source>
</reference>